<reference evidence="1" key="2">
    <citation type="submission" date="2020-09" db="EMBL/GenBank/DDBJ databases">
        <authorList>
            <person name="Sun Q."/>
            <person name="Zhou Y."/>
        </authorList>
    </citation>
    <scope>NUCLEOTIDE SEQUENCE</scope>
    <source>
        <strain evidence="1">CGMCC 1.12813</strain>
    </source>
</reference>
<dbReference type="PIRSF" id="PIRSF008502">
    <property type="entry name" value="UCP008502"/>
    <property type="match status" value="1"/>
</dbReference>
<dbReference type="InterPro" id="IPR012545">
    <property type="entry name" value="DUF1697"/>
</dbReference>
<dbReference type="Gene3D" id="3.30.70.1280">
    <property type="entry name" value="SP0830-like domains"/>
    <property type="match status" value="1"/>
</dbReference>
<dbReference type="PANTHER" id="PTHR36439">
    <property type="entry name" value="BLL4334 PROTEIN"/>
    <property type="match status" value="1"/>
</dbReference>
<dbReference type="Pfam" id="PF08002">
    <property type="entry name" value="DUF1697"/>
    <property type="match status" value="1"/>
</dbReference>
<dbReference type="AlphaFoldDB" id="A0A916SGU0"/>
<proteinExistence type="predicted"/>
<accession>A0A916SGU0</accession>
<gene>
    <name evidence="1" type="ORF">GCM10010979_12910</name>
</gene>
<evidence type="ECO:0008006" key="3">
    <source>
        <dbReference type="Google" id="ProtNLM"/>
    </source>
</evidence>
<evidence type="ECO:0000313" key="2">
    <source>
        <dbReference type="Proteomes" id="UP000606922"/>
    </source>
</evidence>
<name>A0A916SGU0_9MICO</name>
<dbReference type="RefSeq" id="WP_188509829.1">
    <property type="nucleotide sequence ID" value="NZ_BMGB01000001.1"/>
</dbReference>
<protein>
    <recommendedName>
        <fullName evidence="3">DUF1697 domain-containing protein</fullName>
    </recommendedName>
</protein>
<keyword evidence="2" id="KW-1185">Reference proteome</keyword>
<dbReference type="PANTHER" id="PTHR36439:SF1">
    <property type="entry name" value="DUF1697 DOMAIN-CONTAINING PROTEIN"/>
    <property type="match status" value="1"/>
</dbReference>
<reference evidence="1" key="1">
    <citation type="journal article" date="2014" name="Int. J. Syst. Evol. Microbiol.">
        <title>Complete genome sequence of Corynebacterium casei LMG S-19264T (=DSM 44701T), isolated from a smear-ripened cheese.</title>
        <authorList>
            <consortium name="US DOE Joint Genome Institute (JGI-PGF)"/>
            <person name="Walter F."/>
            <person name="Albersmeier A."/>
            <person name="Kalinowski J."/>
            <person name="Ruckert C."/>
        </authorList>
    </citation>
    <scope>NUCLEOTIDE SEQUENCE</scope>
    <source>
        <strain evidence="1">CGMCC 1.12813</strain>
    </source>
</reference>
<comment type="caution">
    <text evidence="1">The sequence shown here is derived from an EMBL/GenBank/DDBJ whole genome shotgun (WGS) entry which is preliminary data.</text>
</comment>
<evidence type="ECO:0000313" key="1">
    <source>
        <dbReference type="EMBL" id="GGA99859.1"/>
    </source>
</evidence>
<organism evidence="1 2">
    <name type="scientific">Conyzicola nivalis</name>
    <dbReference type="NCBI Taxonomy" id="1477021"/>
    <lineage>
        <taxon>Bacteria</taxon>
        <taxon>Bacillati</taxon>
        <taxon>Actinomycetota</taxon>
        <taxon>Actinomycetes</taxon>
        <taxon>Micrococcales</taxon>
        <taxon>Microbacteriaceae</taxon>
        <taxon>Conyzicola</taxon>
    </lineage>
</organism>
<dbReference type="Proteomes" id="UP000606922">
    <property type="component" value="Unassembled WGS sequence"/>
</dbReference>
<dbReference type="EMBL" id="BMGB01000001">
    <property type="protein sequence ID" value="GGA99859.1"/>
    <property type="molecule type" value="Genomic_DNA"/>
</dbReference>
<sequence length="181" mass="19127">MNRYVALLRGINVGTAKPIAMADLRACIEALGHSNARTLLRSGNVVFDSAEPVDARSLETAIATATGVSAPVVLVDDARFRQIVAANPLAEVSVDPSRALVYFLSGPVAGGPADDTGRGRPSDTDLLPERLAFGEHAIYQWCPDGISQSKVPAKYFLSLGVTATGRNLRTVEKIVALLDTP</sequence>
<dbReference type="SUPFAM" id="SSF160379">
    <property type="entry name" value="SP0830-like"/>
    <property type="match status" value="1"/>
</dbReference>